<proteinExistence type="predicted"/>
<organism evidence="5">
    <name type="scientific">Neobacillus citreus</name>
    <dbReference type="NCBI Taxonomy" id="2833578"/>
    <lineage>
        <taxon>Bacteria</taxon>
        <taxon>Bacillati</taxon>
        <taxon>Bacillota</taxon>
        <taxon>Bacilli</taxon>
        <taxon>Bacillales</taxon>
        <taxon>Bacillaceae</taxon>
        <taxon>Neobacillus</taxon>
    </lineage>
</organism>
<dbReference type="InterPro" id="IPR051933">
    <property type="entry name" value="Resuscitation_pf_RpfB"/>
</dbReference>
<dbReference type="CDD" id="cd22786">
    <property type="entry name" value="DPBB_YuiC-like"/>
    <property type="match status" value="1"/>
</dbReference>
<dbReference type="EMBL" id="JAGYPE010000005">
    <property type="protein sequence ID" value="MBS4185392.1"/>
    <property type="molecule type" value="Genomic_DNA"/>
</dbReference>
<feature type="compositionally biased region" description="Low complexity" evidence="2">
    <location>
        <begin position="155"/>
        <end position="178"/>
    </location>
</feature>
<accession>A0A942YB76</accession>
<dbReference type="GO" id="GO:0019867">
    <property type="term" value="C:outer membrane"/>
    <property type="evidence" value="ECO:0007669"/>
    <property type="project" value="InterPro"/>
</dbReference>
<dbReference type="RefSeq" id="WP_213145192.1">
    <property type="nucleotide sequence ID" value="NZ_JAGYPE020000037.1"/>
</dbReference>
<keyword evidence="1 3" id="KW-0732">Signal</keyword>
<name>A0A942YB76_9BACI</name>
<dbReference type="Pfam" id="PF06725">
    <property type="entry name" value="3D"/>
    <property type="match status" value="1"/>
</dbReference>
<gene>
    <name evidence="5" type="ORF">KHB02_28830</name>
</gene>
<evidence type="ECO:0000256" key="3">
    <source>
        <dbReference type="SAM" id="SignalP"/>
    </source>
</evidence>
<feature type="domain" description="3D" evidence="4">
    <location>
        <begin position="221"/>
        <end position="282"/>
    </location>
</feature>
<reference evidence="5" key="1">
    <citation type="submission" date="2021-05" db="EMBL/GenBank/DDBJ databases">
        <title>Novel Bacillus species.</title>
        <authorList>
            <person name="Liu G."/>
        </authorList>
    </citation>
    <scope>NUCLEOTIDE SEQUENCE</scope>
    <source>
        <strain evidence="5">FJAT-50051</strain>
    </source>
</reference>
<feature type="chain" id="PRO_5037530431" evidence="3">
    <location>
        <begin position="25"/>
        <end position="282"/>
    </location>
</feature>
<evidence type="ECO:0000259" key="4">
    <source>
        <dbReference type="Pfam" id="PF06725"/>
    </source>
</evidence>
<sequence length="282" mass="30262">MIFKIKTFIAAIGLSAGFGVHAHAAALAVPQVDSLKEQPIMNITNVQTFDDWMKISTLNDIPMLQSEKQLIVNKTDTFWDSANHIQESVAKANETIISPETQIVAPKVVENNEQKPETAAPIQDKPEIAVSQQDNSKPQEQPVVENKASAETPGNNNQNNNAVEATTNDNNNNNTIDAQPVVNQNQPKEITVDATAYTASCEGCSGITKTGIDIKANPNAKVIAVDPAVIPLGSKVYVEGYGEAIAGDIGGGINGHEIDVFIPSEQDALKWGRKTITVKILN</sequence>
<dbReference type="PANTHER" id="PTHR39160:SF6">
    <property type="entry name" value="CELL WALL-BINDING PROTEIN YOCH"/>
    <property type="match status" value="1"/>
</dbReference>
<dbReference type="InterPro" id="IPR036908">
    <property type="entry name" value="RlpA-like_sf"/>
</dbReference>
<evidence type="ECO:0000256" key="2">
    <source>
        <dbReference type="SAM" id="MobiDB-lite"/>
    </source>
</evidence>
<evidence type="ECO:0000256" key="1">
    <source>
        <dbReference type="ARBA" id="ARBA00022729"/>
    </source>
</evidence>
<feature type="signal peptide" evidence="3">
    <location>
        <begin position="1"/>
        <end position="24"/>
    </location>
</feature>
<dbReference type="PANTHER" id="PTHR39160">
    <property type="entry name" value="CELL WALL-BINDING PROTEIN YOCH"/>
    <property type="match status" value="1"/>
</dbReference>
<dbReference type="AlphaFoldDB" id="A0A942YB76"/>
<feature type="region of interest" description="Disordered" evidence="2">
    <location>
        <begin position="112"/>
        <end position="179"/>
    </location>
</feature>
<dbReference type="GO" id="GO:0004553">
    <property type="term" value="F:hydrolase activity, hydrolyzing O-glycosyl compounds"/>
    <property type="evidence" value="ECO:0007669"/>
    <property type="project" value="InterPro"/>
</dbReference>
<protein>
    <submittedName>
        <fullName evidence="5">3D domain-containing protein</fullName>
    </submittedName>
</protein>
<dbReference type="InterPro" id="IPR010611">
    <property type="entry name" value="3D_dom"/>
</dbReference>
<dbReference type="GO" id="GO:0009254">
    <property type="term" value="P:peptidoglycan turnover"/>
    <property type="evidence" value="ECO:0007669"/>
    <property type="project" value="InterPro"/>
</dbReference>
<evidence type="ECO:0000313" key="5">
    <source>
        <dbReference type="EMBL" id="MBS4185392.1"/>
    </source>
</evidence>
<comment type="caution">
    <text evidence="5">The sequence shown here is derived from an EMBL/GenBank/DDBJ whole genome shotgun (WGS) entry which is preliminary data.</text>
</comment>
<dbReference type="Gene3D" id="2.40.40.10">
    <property type="entry name" value="RlpA-like domain"/>
    <property type="match status" value="1"/>
</dbReference>
<feature type="compositionally biased region" description="Polar residues" evidence="2">
    <location>
        <begin position="130"/>
        <end position="139"/>
    </location>
</feature>